<dbReference type="Pfam" id="PF12627">
    <property type="entry name" value="PolyA_pol_RNAbd"/>
    <property type="match status" value="1"/>
</dbReference>
<evidence type="ECO:0000313" key="13">
    <source>
        <dbReference type="EMBL" id="OGL44708.1"/>
    </source>
</evidence>
<sequence>MKIDEFKKLIEEKIHRNKEIKLIKEIADELKIPLYLVGGFLRDAILSRENVDLDFIVNGEPDKISKKVAERLRAKLIIMDKQDIINYRIVKRGMSVDFAEVFQADIHKDLARRDFTINSIAYSLSEKKLYDDFDGIGDLEKGIIKMVSDDTFDNDPLRMLRAVRYFTTLEGFYIEKKTLSLIALKKDLISRASPERIKEEMDKIILSGNPVRGMVLLIEIKILETLFFKSNSTMQIKPVNTQEEKGKLIAVLKIINELIGKTLFDGSQMIELKYSPDDLKIIYYAAIVSFLWSSFFKTEIEIKDIVSILKNMRFSNIEISRICRVIDGLKYFFELSETKELETDVRRLIHKTGRDVLILMVLGNAILRALGKENYKQTVIIRTNILRIFNKDGDSIINPKKLIDGKDIIRILKCEEGERVGKIIKEIKKLQIENKISTRREAMELVEVIDSNLLD</sequence>
<keyword evidence="2 9" id="KW-0808">Transferase</keyword>
<accession>A0A1F7RUE6</accession>
<dbReference type="GO" id="GO:0000166">
    <property type="term" value="F:nucleotide binding"/>
    <property type="evidence" value="ECO:0007669"/>
    <property type="project" value="UniProtKB-KW"/>
</dbReference>
<comment type="similarity">
    <text evidence="9">Belongs to the tRNA nucleotidyltransferase/poly(A) polymerase family.</text>
</comment>
<keyword evidence="3" id="KW-0819">tRNA processing</keyword>
<evidence type="ECO:0000259" key="11">
    <source>
        <dbReference type="Pfam" id="PF12627"/>
    </source>
</evidence>
<feature type="domain" description="Poly A polymerase head" evidence="10">
    <location>
        <begin position="34"/>
        <end position="144"/>
    </location>
</feature>
<dbReference type="InterPro" id="IPR002646">
    <property type="entry name" value="PolA_pol_head_dom"/>
</dbReference>
<dbReference type="Pfam" id="PF13735">
    <property type="entry name" value="tRNA_NucTran2_2"/>
    <property type="match status" value="1"/>
</dbReference>
<name>A0A1F7RUE6_9BACT</name>
<feature type="domain" description="CCA-adding enzyme C-terminal" evidence="12">
    <location>
        <begin position="297"/>
        <end position="443"/>
    </location>
</feature>
<dbReference type="AlphaFoldDB" id="A0A1F7RUE6"/>
<dbReference type="Proteomes" id="UP000178797">
    <property type="component" value="Unassembled WGS sequence"/>
</dbReference>
<evidence type="ECO:0000256" key="5">
    <source>
        <dbReference type="ARBA" id="ARBA00022723"/>
    </source>
</evidence>
<evidence type="ECO:0008006" key="15">
    <source>
        <dbReference type="Google" id="ProtNLM"/>
    </source>
</evidence>
<evidence type="ECO:0000256" key="2">
    <source>
        <dbReference type="ARBA" id="ARBA00022679"/>
    </source>
</evidence>
<reference evidence="13 14" key="1">
    <citation type="journal article" date="2016" name="Nat. Commun.">
        <title>Thousands of microbial genomes shed light on interconnected biogeochemical processes in an aquifer system.</title>
        <authorList>
            <person name="Anantharaman K."/>
            <person name="Brown C.T."/>
            <person name="Hug L.A."/>
            <person name="Sharon I."/>
            <person name="Castelle C.J."/>
            <person name="Probst A.J."/>
            <person name="Thomas B.C."/>
            <person name="Singh A."/>
            <person name="Wilkins M.J."/>
            <person name="Karaoz U."/>
            <person name="Brodie E.L."/>
            <person name="Williams K.H."/>
            <person name="Hubbard S.S."/>
            <person name="Banfield J.F."/>
        </authorList>
    </citation>
    <scope>NUCLEOTIDE SEQUENCE [LARGE SCALE GENOMIC DNA]</scope>
</reference>
<keyword evidence="7" id="KW-0460">Magnesium</keyword>
<dbReference type="Gene3D" id="3.30.460.10">
    <property type="entry name" value="Beta Polymerase, domain 2"/>
    <property type="match status" value="1"/>
</dbReference>
<dbReference type="InterPro" id="IPR032828">
    <property type="entry name" value="PolyA_RNA-bd"/>
</dbReference>
<dbReference type="PANTHER" id="PTHR47545">
    <property type="entry name" value="MULTIFUNCTIONAL CCA PROTEIN"/>
    <property type="match status" value="1"/>
</dbReference>
<dbReference type="Gene3D" id="1.10.3090.10">
    <property type="entry name" value="cca-adding enzyme, domain 2"/>
    <property type="match status" value="1"/>
</dbReference>
<proteinExistence type="inferred from homology"/>
<gene>
    <name evidence="13" type="ORF">A2W05_03480</name>
</gene>
<evidence type="ECO:0000256" key="8">
    <source>
        <dbReference type="ARBA" id="ARBA00022884"/>
    </source>
</evidence>
<dbReference type="GO" id="GO:0000049">
    <property type="term" value="F:tRNA binding"/>
    <property type="evidence" value="ECO:0007669"/>
    <property type="project" value="UniProtKB-KW"/>
</dbReference>
<evidence type="ECO:0000256" key="1">
    <source>
        <dbReference type="ARBA" id="ARBA00001946"/>
    </source>
</evidence>
<keyword evidence="6" id="KW-0547">Nucleotide-binding</keyword>
<evidence type="ECO:0000256" key="3">
    <source>
        <dbReference type="ARBA" id="ARBA00022694"/>
    </source>
</evidence>
<evidence type="ECO:0000259" key="10">
    <source>
        <dbReference type="Pfam" id="PF01743"/>
    </source>
</evidence>
<dbReference type="SUPFAM" id="SSF81301">
    <property type="entry name" value="Nucleotidyltransferase"/>
    <property type="match status" value="1"/>
</dbReference>
<keyword evidence="5" id="KW-0479">Metal-binding</keyword>
<protein>
    <recommendedName>
        <fullName evidence="15">Poly A polymerase head domain-containing protein</fullName>
    </recommendedName>
</protein>
<dbReference type="EMBL" id="MGDE01000169">
    <property type="protein sequence ID" value="OGL44708.1"/>
    <property type="molecule type" value="Genomic_DNA"/>
</dbReference>
<dbReference type="GO" id="GO:0008033">
    <property type="term" value="P:tRNA processing"/>
    <property type="evidence" value="ECO:0007669"/>
    <property type="project" value="UniProtKB-KW"/>
</dbReference>
<organism evidence="13 14">
    <name type="scientific">Candidatus Schekmanbacteria bacterium RBG_16_38_10</name>
    <dbReference type="NCBI Taxonomy" id="1817879"/>
    <lineage>
        <taxon>Bacteria</taxon>
        <taxon>Candidatus Schekmaniibacteriota</taxon>
    </lineage>
</organism>
<keyword evidence="8 9" id="KW-0694">RNA-binding</keyword>
<dbReference type="Pfam" id="PF01743">
    <property type="entry name" value="PolyA_pol"/>
    <property type="match status" value="1"/>
</dbReference>
<evidence type="ECO:0000313" key="14">
    <source>
        <dbReference type="Proteomes" id="UP000178797"/>
    </source>
</evidence>
<dbReference type="SUPFAM" id="SSF81891">
    <property type="entry name" value="Poly A polymerase C-terminal region-like"/>
    <property type="match status" value="1"/>
</dbReference>
<dbReference type="CDD" id="cd05398">
    <property type="entry name" value="NT_ClassII-CCAase"/>
    <property type="match status" value="1"/>
</dbReference>
<evidence type="ECO:0000256" key="6">
    <source>
        <dbReference type="ARBA" id="ARBA00022741"/>
    </source>
</evidence>
<dbReference type="InterPro" id="IPR032810">
    <property type="entry name" value="CCA-adding_enz_C"/>
</dbReference>
<feature type="domain" description="tRNA nucleotidyltransferase/poly(A) polymerase RNA and SrmB- binding" evidence="11">
    <location>
        <begin position="171"/>
        <end position="227"/>
    </location>
</feature>
<comment type="cofactor">
    <cofactor evidence="1">
        <name>Mg(2+)</name>
        <dbReference type="ChEBI" id="CHEBI:18420"/>
    </cofactor>
</comment>
<evidence type="ECO:0000256" key="9">
    <source>
        <dbReference type="RuleBase" id="RU003953"/>
    </source>
</evidence>
<keyword evidence="4" id="KW-0548">Nucleotidyltransferase</keyword>
<evidence type="ECO:0000259" key="12">
    <source>
        <dbReference type="Pfam" id="PF13735"/>
    </source>
</evidence>
<dbReference type="GO" id="GO:0016779">
    <property type="term" value="F:nucleotidyltransferase activity"/>
    <property type="evidence" value="ECO:0007669"/>
    <property type="project" value="UniProtKB-KW"/>
</dbReference>
<evidence type="ECO:0000256" key="4">
    <source>
        <dbReference type="ARBA" id="ARBA00022695"/>
    </source>
</evidence>
<comment type="caution">
    <text evidence="13">The sequence shown here is derived from an EMBL/GenBank/DDBJ whole genome shotgun (WGS) entry which is preliminary data.</text>
</comment>
<dbReference type="GO" id="GO:0046872">
    <property type="term" value="F:metal ion binding"/>
    <property type="evidence" value="ECO:0007669"/>
    <property type="project" value="UniProtKB-KW"/>
</dbReference>
<dbReference type="InterPro" id="IPR043519">
    <property type="entry name" value="NT_sf"/>
</dbReference>
<evidence type="ECO:0000256" key="7">
    <source>
        <dbReference type="ARBA" id="ARBA00022842"/>
    </source>
</evidence>
<dbReference type="InterPro" id="IPR050124">
    <property type="entry name" value="tRNA_CCA-adding_enzyme"/>
</dbReference>